<dbReference type="EMBL" id="JABWDY010020574">
    <property type="protein sequence ID" value="KAF5193042.1"/>
    <property type="molecule type" value="Genomic_DNA"/>
</dbReference>
<comment type="caution">
    <text evidence="2">The sequence shown here is derived from an EMBL/GenBank/DDBJ whole genome shotgun (WGS) entry which is preliminary data.</text>
</comment>
<name>A0A7J6WA00_THATH</name>
<evidence type="ECO:0000256" key="1">
    <source>
        <dbReference type="SAM" id="MobiDB-lite"/>
    </source>
</evidence>
<feature type="compositionally biased region" description="Acidic residues" evidence="1">
    <location>
        <begin position="57"/>
        <end position="66"/>
    </location>
</feature>
<protein>
    <submittedName>
        <fullName evidence="2">Uncharacterized protein</fullName>
    </submittedName>
</protein>
<feature type="region of interest" description="Disordered" evidence="1">
    <location>
        <begin position="31"/>
        <end position="66"/>
    </location>
</feature>
<reference evidence="2 3" key="1">
    <citation type="submission" date="2020-06" db="EMBL/GenBank/DDBJ databases">
        <title>Transcriptomic and genomic resources for Thalictrum thalictroides and T. hernandezii: Facilitating candidate gene discovery in an emerging model plant lineage.</title>
        <authorList>
            <person name="Arias T."/>
            <person name="Riano-Pachon D.M."/>
            <person name="Di Stilio V.S."/>
        </authorList>
    </citation>
    <scope>NUCLEOTIDE SEQUENCE [LARGE SCALE GENOMIC DNA]</scope>
    <source>
        <strain evidence="3">cv. WT478/WT964</strain>
        <tissue evidence="2">Leaves</tissue>
    </source>
</reference>
<dbReference type="AlphaFoldDB" id="A0A7J6WA00"/>
<organism evidence="2 3">
    <name type="scientific">Thalictrum thalictroides</name>
    <name type="common">Rue-anemone</name>
    <name type="synonym">Anemone thalictroides</name>
    <dbReference type="NCBI Taxonomy" id="46969"/>
    <lineage>
        <taxon>Eukaryota</taxon>
        <taxon>Viridiplantae</taxon>
        <taxon>Streptophyta</taxon>
        <taxon>Embryophyta</taxon>
        <taxon>Tracheophyta</taxon>
        <taxon>Spermatophyta</taxon>
        <taxon>Magnoliopsida</taxon>
        <taxon>Ranunculales</taxon>
        <taxon>Ranunculaceae</taxon>
        <taxon>Thalictroideae</taxon>
        <taxon>Thalictrum</taxon>
    </lineage>
</organism>
<keyword evidence="3" id="KW-1185">Reference proteome</keyword>
<accession>A0A7J6WA00</accession>
<sequence length="66" mass="7293">MEDHSDGVQAQKNQLTYTTDCIRGLRTLSLSASSGRVARESGLPITKPSQSQRREGQEEEAQNEES</sequence>
<evidence type="ECO:0000313" key="2">
    <source>
        <dbReference type="EMBL" id="KAF5193042.1"/>
    </source>
</evidence>
<evidence type="ECO:0000313" key="3">
    <source>
        <dbReference type="Proteomes" id="UP000554482"/>
    </source>
</evidence>
<proteinExistence type="predicted"/>
<gene>
    <name evidence="2" type="ORF">FRX31_017371</name>
</gene>
<dbReference type="Proteomes" id="UP000554482">
    <property type="component" value="Unassembled WGS sequence"/>
</dbReference>